<organism evidence="1 2">
    <name type="scientific">Flagellimonas maritima</name>
    <dbReference type="NCBI Taxonomy" id="1383885"/>
    <lineage>
        <taxon>Bacteria</taxon>
        <taxon>Pseudomonadati</taxon>
        <taxon>Bacteroidota</taxon>
        <taxon>Flavobacteriia</taxon>
        <taxon>Flavobacteriales</taxon>
        <taxon>Flavobacteriaceae</taxon>
        <taxon>Flagellimonas</taxon>
    </lineage>
</organism>
<dbReference type="Proteomes" id="UP000248536">
    <property type="component" value="Chromosome"/>
</dbReference>
<evidence type="ECO:0000313" key="1">
    <source>
        <dbReference type="EMBL" id="AWX46383.1"/>
    </source>
</evidence>
<dbReference type="InterPro" id="IPR036866">
    <property type="entry name" value="RibonucZ/Hydroxyglut_hydro"/>
</dbReference>
<dbReference type="PANTHER" id="PTHR30619:SF1">
    <property type="entry name" value="RECOMBINATION PROTEIN 2"/>
    <property type="match status" value="1"/>
</dbReference>
<gene>
    <name evidence="1" type="ORF">HME9304_03416</name>
</gene>
<keyword evidence="2" id="KW-1185">Reference proteome</keyword>
<dbReference type="EMBL" id="CP030104">
    <property type="protein sequence ID" value="AWX46383.1"/>
    <property type="molecule type" value="Genomic_DNA"/>
</dbReference>
<dbReference type="KEGG" id="spon:HME9304_03416"/>
<dbReference type="InterPro" id="IPR052159">
    <property type="entry name" value="Competence_DNA_uptake"/>
</dbReference>
<reference evidence="1 2" key="1">
    <citation type="submission" date="2018-06" db="EMBL/GenBank/DDBJ databases">
        <title>Spongiibacterium sp. HME9304 Genome sequencing and assembly.</title>
        <authorList>
            <person name="Kang H."/>
            <person name="Kim H."/>
            <person name="Joh K."/>
        </authorList>
    </citation>
    <scope>NUCLEOTIDE SEQUENCE [LARGE SCALE GENOMIC DNA]</scope>
    <source>
        <strain evidence="1 2">HME9304</strain>
    </source>
</reference>
<proteinExistence type="predicted"/>
<dbReference type="Gene3D" id="3.60.15.10">
    <property type="entry name" value="Ribonuclease Z/Hydroxyacylglutathione hydrolase-like"/>
    <property type="match status" value="1"/>
</dbReference>
<dbReference type="SUPFAM" id="SSF56281">
    <property type="entry name" value="Metallo-hydrolase/oxidoreductase"/>
    <property type="match status" value="1"/>
</dbReference>
<dbReference type="AlphaFoldDB" id="A0A2Z4LXD2"/>
<dbReference type="OrthoDB" id="9761531at2"/>
<sequence>MKHKYVDLDAKGKAVYLYTYDEAEQKPKRAKQVLWGDWLMVDEGHDYNKIGAGWTAIVWAPKTKREIYYIKNEHTTDTRPLEIIFLDVGQGDGAVLITPEDDQNEKIIVIDAGEGGNMATFLNGRFKAYRGFNFEAAVITHPDQDHYLGFKDIFADHKIGFKTIYQNGLVERPVSGTFEKLGGIMEDPVTGDFYIENLATNKADIETHFSDDSAFGRKKFPPVMFNALNNPKIKDFRMLSIDAEHSVHKNGKAYMPNFQPEPSASYTIEVLGPVVEYDDNNKPRLKRISSNYGKTKNGHSIILKLYYGKYKVLFGGDLNVPAEKYLLQHYAQLESFPGKANPNYQVMLNKGAEWFRSEIMKVCHHGSDKVTDEFMKVVNPACFVISSGDEEGHVHPRPDLLGRLGKFGRGKSPVILSTELQRSTREFEDAKKVEQLKKQIDELVDTEEPSEDFINSVKENISHLGRTNVDVYGAVYLKTDGERLITAFKFEENSDKKKWFYYEYKIDDDGELQLS</sequence>
<protein>
    <recommendedName>
        <fullName evidence="3">MBL fold metallo-hydrolase</fullName>
    </recommendedName>
</protein>
<evidence type="ECO:0008006" key="3">
    <source>
        <dbReference type="Google" id="ProtNLM"/>
    </source>
</evidence>
<dbReference type="PANTHER" id="PTHR30619">
    <property type="entry name" value="DNA INTERNALIZATION/COMPETENCE PROTEIN COMEC/REC2"/>
    <property type="match status" value="1"/>
</dbReference>
<accession>A0A2Z4LXD2</accession>
<dbReference type="RefSeq" id="WP_112379665.1">
    <property type="nucleotide sequence ID" value="NZ_CP030104.1"/>
</dbReference>
<evidence type="ECO:0000313" key="2">
    <source>
        <dbReference type="Proteomes" id="UP000248536"/>
    </source>
</evidence>
<name>A0A2Z4LXD2_9FLAO</name>